<sequence>MKIAKVYWTGIFLLLLAGNQSLHSQTELKFNAASALLLIPNVGIEVPISERFSFQMDLSGSFWDSFDGKPLQFTQAFGEVRYYGKNDTSGFFFGANVGFGMFNLTKYGYDEDVYQSGRNYYIGASVGYKKRLSDRWALELFLGGGTSQATYRAYSQETRMRIDIPLDEDRNFNKSGEWIPYRGGLMLVYAL</sequence>
<organism evidence="1 2">
    <name type="scientific">Muriicola soli</name>
    <dbReference type="NCBI Taxonomy" id="2507538"/>
    <lineage>
        <taxon>Bacteria</taxon>
        <taxon>Pseudomonadati</taxon>
        <taxon>Bacteroidota</taxon>
        <taxon>Flavobacteriia</taxon>
        <taxon>Flavobacteriales</taxon>
        <taxon>Flavobacteriaceae</taxon>
        <taxon>Muriicola</taxon>
    </lineage>
</organism>
<evidence type="ECO:0000313" key="1">
    <source>
        <dbReference type="EMBL" id="QBA63129.1"/>
    </source>
</evidence>
<keyword evidence="2" id="KW-1185">Reference proteome</keyword>
<dbReference type="KEGG" id="mur:EQY75_00260"/>
<dbReference type="EMBL" id="CP035544">
    <property type="protein sequence ID" value="QBA63129.1"/>
    <property type="molecule type" value="Genomic_DNA"/>
</dbReference>
<dbReference type="InterPro" id="IPR021958">
    <property type="entry name" value="DUF3575"/>
</dbReference>
<protein>
    <submittedName>
        <fullName evidence="1">DUF3575 domain-containing protein</fullName>
    </submittedName>
</protein>
<name>A0A411E639_9FLAO</name>
<dbReference type="Pfam" id="PF12099">
    <property type="entry name" value="DUF3575"/>
    <property type="match status" value="1"/>
</dbReference>
<dbReference type="OrthoDB" id="1001751at2"/>
<gene>
    <name evidence="1" type="ORF">EQY75_00260</name>
</gene>
<evidence type="ECO:0000313" key="2">
    <source>
        <dbReference type="Proteomes" id="UP000290889"/>
    </source>
</evidence>
<dbReference type="AlphaFoldDB" id="A0A411E639"/>
<reference evidence="1 2" key="1">
    <citation type="submission" date="2019-01" db="EMBL/GenBank/DDBJ databases">
        <title>Muriicola soli sp. nov., isolated from soil.</title>
        <authorList>
            <person name="Kang H.J."/>
            <person name="Kim S.B."/>
        </authorList>
    </citation>
    <scope>NUCLEOTIDE SEQUENCE [LARGE SCALE GENOMIC DNA]</scope>
    <source>
        <strain evidence="1 2">MMS17-SY002</strain>
    </source>
</reference>
<dbReference type="Proteomes" id="UP000290889">
    <property type="component" value="Chromosome"/>
</dbReference>
<proteinExistence type="predicted"/>
<accession>A0A411E639</accession>
<dbReference type="RefSeq" id="WP_129601818.1">
    <property type="nucleotide sequence ID" value="NZ_CP035544.1"/>
</dbReference>